<sequence>MREPELDDDSSELPDWKLPLAFNDARHAESQSGAAHTVSTQTWRMKERMKTVSVALVMCLNIGVDPPDVVKTQPCARLQCWLDPLQSPPQKALEAIGAALQKQYERWQSRARYKLSLDPTVEEVKKLCSSLRRNSKEDRVLFHYNGHGVPKPTVNGEIWVFNRSYTQYIPLSMYDLQQWMGAPSIYVYDCSSAGLILDSFNKFAVQHEREFEISLGVKGQAPPSYRGCIQLAACRPHQVLPMSPELPADLFTSCLTTPVQMALRWFVLQGGSRLVPNVTLELLERVPGQLHDRRTMLGELNWIFTAITDTIAWNVLPKALFQKLFRQDLLVASLFRNFLLAERIMRAYNCQPMSQPALPATFQHPMWQAWDLALDLCLAQLHRVQAGQPFQHSPFFAQQLTAFQVWLTFGCEQCSPPEQLPIVLQVLLSQIHRLRALDLLGRFLDLGPWAVNLALSVGIFPYILKLLQSSARELRPLLVFIWAKILAVDQSCQVDLVRDNGHRYFLSVLSDTLYMPAEHRTMAVFVLSCIVCNYPSGQEAALKGNVIALCTEQLTDPNGHLRQWLALCLGRTWNGYTAARWCGIRDSAHDKLATLLSDPVPEVRAAAVYALGTILNCPAKRTDHADTVDQGIGMSLISSVAHDASPLVRKELVVALQWLLAVFETQFVAVAFQFLEEETKEQSTFLSPDCTPAAMKKVASRDRIKLLPIPSNILSAAVVDGLPEAALAAPAQPPPADRMRRVSSSTSISSLGAPSGALGGGGVHGQVWKALQALGHDPHPEVAHLAGVLLGAYRDKAQSSFEWRNRRRNSVSHSEPSSPVGEGRLPGIFYGTFYGIPIFKVAPLGRGDSPPALHGQRPQPTRGHPFQQTAHFSRSRKIFDRGPQVPAPVAEDDTEEQAQPQTTVPLVSTGFVEWSSRYFTRPLAKASQNGDPESKEHQEKEWRFLRNARMRAHAERRKAGTWSETGRVEEQVFYSRCPSVPSCLAFHPYEPELCVANKDSYTLWDEHGSAQSCHSNDNPPQTRITALRYLNAHDLSLLLTGLDDGAVRVWRNYSSSQRQLVTAFQALGDVPSTARGAGMVLDWDQQTTTLIASGDVRVIRVWDTGQEKKILDMPTGADYPITSLSTDHQGSLLVAGCGDGTIRVYDRRLPPADCRIMTLREHSSWIVDVHLSVRERRITSGCVTGDVRFWDLGQTCSTRTLATNMDVTAMAVHPAFDAFACGSASQVISVFNKEGENIGSIRHHDWFIGQRIGPVSCLAFHPFKMCLAAGSTESIVSVYAADRKH</sequence>
<name>A0AC60PIQ8_IXOPE</name>
<dbReference type="EMBL" id="JABSTQ010010490">
    <property type="protein sequence ID" value="KAG0420624.1"/>
    <property type="molecule type" value="Genomic_DNA"/>
</dbReference>
<reference evidence="1 2" key="1">
    <citation type="journal article" date="2020" name="Cell">
        <title>Large-Scale Comparative Analyses of Tick Genomes Elucidate Their Genetic Diversity and Vector Capacities.</title>
        <authorList>
            <consortium name="Tick Genome and Microbiome Consortium (TIGMIC)"/>
            <person name="Jia N."/>
            <person name="Wang J."/>
            <person name="Shi W."/>
            <person name="Du L."/>
            <person name="Sun Y."/>
            <person name="Zhan W."/>
            <person name="Jiang J.F."/>
            <person name="Wang Q."/>
            <person name="Zhang B."/>
            <person name="Ji P."/>
            <person name="Bell-Sakyi L."/>
            <person name="Cui X.M."/>
            <person name="Yuan T.T."/>
            <person name="Jiang B.G."/>
            <person name="Yang W.F."/>
            <person name="Lam T.T."/>
            <person name="Chang Q.C."/>
            <person name="Ding S.J."/>
            <person name="Wang X.J."/>
            <person name="Zhu J.G."/>
            <person name="Ruan X.D."/>
            <person name="Zhao L."/>
            <person name="Wei J.T."/>
            <person name="Ye R.Z."/>
            <person name="Que T.C."/>
            <person name="Du C.H."/>
            <person name="Zhou Y.H."/>
            <person name="Cheng J.X."/>
            <person name="Dai P.F."/>
            <person name="Guo W.B."/>
            <person name="Han X.H."/>
            <person name="Huang E.J."/>
            <person name="Li L.F."/>
            <person name="Wei W."/>
            <person name="Gao Y.C."/>
            <person name="Liu J.Z."/>
            <person name="Shao H.Z."/>
            <person name="Wang X."/>
            <person name="Wang C.C."/>
            <person name="Yang T.C."/>
            <person name="Huo Q.B."/>
            <person name="Li W."/>
            <person name="Chen H.Y."/>
            <person name="Chen S.E."/>
            <person name="Zhou L.G."/>
            <person name="Ni X.B."/>
            <person name="Tian J.H."/>
            <person name="Sheng Y."/>
            <person name="Liu T."/>
            <person name="Pan Y.S."/>
            <person name="Xia L.Y."/>
            <person name="Li J."/>
            <person name="Zhao F."/>
            <person name="Cao W.C."/>
        </authorList>
    </citation>
    <scope>NUCLEOTIDE SEQUENCE [LARGE SCALE GENOMIC DNA]</scope>
    <source>
        <strain evidence="1">Iper-2018</strain>
    </source>
</reference>
<proteinExistence type="predicted"/>
<dbReference type="Proteomes" id="UP000805193">
    <property type="component" value="Unassembled WGS sequence"/>
</dbReference>
<protein>
    <submittedName>
        <fullName evidence="1">Uncharacterized protein</fullName>
    </submittedName>
</protein>
<evidence type="ECO:0000313" key="1">
    <source>
        <dbReference type="EMBL" id="KAG0420624.1"/>
    </source>
</evidence>
<organism evidence="1 2">
    <name type="scientific">Ixodes persulcatus</name>
    <name type="common">Taiga tick</name>
    <dbReference type="NCBI Taxonomy" id="34615"/>
    <lineage>
        <taxon>Eukaryota</taxon>
        <taxon>Metazoa</taxon>
        <taxon>Ecdysozoa</taxon>
        <taxon>Arthropoda</taxon>
        <taxon>Chelicerata</taxon>
        <taxon>Arachnida</taxon>
        <taxon>Acari</taxon>
        <taxon>Parasitiformes</taxon>
        <taxon>Ixodida</taxon>
        <taxon>Ixodoidea</taxon>
        <taxon>Ixodidae</taxon>
        <taxon>Ixodinae</taxon>
        <taxon>Ixodes</taxon>
    </lineage>
</organism>
<gene>
    <name evidence="1" type="ORF">HPB47_003404</name>
</gene>
<keyword evidence="2" id="KW-1185">Reference proteome</keyword>
<evidence type="ECO:0000313" key="2">
    <source>
        <dbReference type="Proteomes" id="UP000805193"/>
    </source>
</evidence>
<comment type="caution">
    <text evidence="1">The sequence shown here is derived from an EMBL/GenBank/DDBJ whole genome shotgun (WGS) entry which is preliminary data.</text>
</comment>
<accession>A0AC60PIQ8</accession>